<protein>
    <submittedName>
        <fullName evidence="1">Uncharacterized protein</fullName>
    </submittedName>
</protein>
<proteinExistence type="predicted"/>
<name>A0A653CUA6_CALMS</name>
<reference evidence="1 2" key="1">
    <citation type="submission" date="2019-01" db="EMBL/GenBank/DDBJ databases">
        <authorList>
            <person name="Sayadi A."/>
        </authorList>
    </citation>
    <scope>NUCLEOTIDE SEQUENCE [LARGE SCALE GENOMIC DNA]</scope>
</reference>
<dbReference type="EMBL" id="CAACVG010008920">
    <property type="protein sequence ID" value="VEN51514.1"/>
    <property type="molecule type" value="Genomic_DNA"/>
</dbReference>
<evidence type="ECO:0000313" key="1">
    <source>
        <dbReference type="EMBL" id="VEN51514.1"/>
    </source>
</evidence>
<sequence length="70" mass="8327">MLRNVQRHFKCQLYVCMERNGSHLEPFLRSHFRGNSRPGDDSSPEIIDYKIRYVSDTSLKKIDLEGIEYH</sequence>
<accession>A0A653CUA6</accession>
<keyword evidence="2" id="KW-1185">Reference proteome</keyword>
<dbReference type="Proteomes" id="UP000410492">
    <property type="component" value="Unassembled WGS sequence"/>
</dbReference>
<organism evidence="1 2">
    <name type="scientific">Callosobruchus maculatus</name>
    <name type="common">Southern cowpea weevil</name>
    <name type="synonym">Pulse bruchid</name>
    <dbReference type="NCBI Taxonomy" id="64391"/>
    <lineage>
        <taxon>Eukaryota</taxon>
        <taxon>Metazoa</taxon>
        <taxon>Ecdysozoa</taxon>
        <taxon>Arthropoda</taxon>
        <taxon>Hexapoda</taxon>
        <taxon>Insecta</taxon>
        <taxon>Pterygota</taxon>
        <taxon>Neoptera</taxon>
        <taxon>Endopterygota</taxon>
        <taxon>Coleoptera</taxon>
        <taxon>Polyphaga</taxon>
        <taxon>Cucujiformia</taxon>
        <taxon>Chrysomeloidea</taxon>
        <taxon>Chrysomelidae</taxon>
        <taxon>Bruchinae</taxon>
        <taxon>Bruchini</taxon>
        <taxon>Callosobruchus</taxon>
    </lineage>
</organism>
<dbReference type="AlphaFoldDB" id="A0A653CUA6"/>
<evidence type="ECO:0000313" key="2">
    <source>
        <dbReference type="Proteomes" id="UP000410492"/>
    </source>
</evidence>
<gene>
    <name evidence="1" type="ORF">CALMAC_LOCUS11942</name>
</gene>